<evidence type="ECO:0000313" key="2">
    <source>
        <dbReference type="EMBL" id="KAJ7782258.1"/>
    </source>
</evidence>
<evidence type="ECO:0000313" key="3">
    <source>
        <dbReference type="Proteomes" id="UP001215280"/>
    </source>
</evidence>
<organism evidence="2 3">
    <name type="scientific">Mycena maculata</name>
    <dbReference type="NCBI Taxonomy" id="230809"/>
    <lineage>
        <taxon>Eukaryota</taxon>
        <taxon>Fungi</taxon>
        <taxon>Dikarya</taxon>
        <taxon>Basidiomycota</taxon>
        <taxon>Agaricomycotina</taxon>
        <taxon>Agaricomycetes</taxon>
        <taxon>Agaricomycetidae</taxon>
        <taxon>Agaricales</taxon>
        <taxon>Marasmiineae</taxon>
        <taxon>Mycenaceae</taxon>
        <taxon>Mycena</taxon>
    </lineage>
</organism>
<name>A0AAD7KBK8_9AGAR</name>
<reference evidence="2" key="1">
    <citation type="submission" date="2023-03" db="EMBL/GenBank/DDBJ databases">
        <title>Massive genome expansion in bonnet fungi (Mycena s.s.) driven by repeated elements and novel gene families across ecological guilds.</title>
        <authorList>
            <consortium name="Lawrence Berkeley National Laboratory"/>
            <person name="Harder C.B."/>
            <person name="Miyauchi S."/>
            <person name="Viragh M."/>
            <person name="Kuo A."/>
            <person name="Thoen E."/>
            <person name="Andreopoulos B."/>
            <person name="Lu D."/>
            <person name="Skrede I."/>
            <person name="Drula E."/>
            <person name="Henrissat B."/>
            <person name="Morin E."/>
            <person name="Kohler A."/>
            <person name="Barry K."/>
            <person name="LaButti K."/>
            <person name="Morin E."/>
            <person name="Salamov A."/>
            <person name="Lipzen A."/>
            <person name="Mereny Z."/>
            <person name="Hegedus B."/>
            <person name="Baldrian P."/>
            <person name="Stursova M."/>
            <person name="Weitz H."/>
            <person name="Taylor A."/>
            <person name="Grigoriev I.V."/>
            <person name="Nagy L.G."/>
            <person name="Martin F."/>
            <person name="Kauserud H."/>
        </authorList>
    </citation>
    <scope>NUCLEOTIDE SEQUENCE</scope>
    <source>
        <strain evidence="2">CBHHK188m</strain>
    </source>
</reference>
<dbReference type="Proteomes" id="UP001215280">
    <property type="component" value="Unassembled WGS sequence"/>
</dbReference>
<accession>A0AAD7KBK8</accession>
<feature type="compositionally biased region" description="Acidic residues" evidence="1">
    <location>
        <begin position="254"/>
        <end position="264"/>
    </location>
</feature>
<gene>
    <name evidence="2" type="ORF">DFH07DRAFT_789972</name>
</gene>
<dbReference type="EMBL" id="JARJLG010000003">
    <property type="protein sequence ID" value="KAJ7782258.1"/>
    <property type="molecule type" value="Genomic_DNA"/>
</dbReference>
<proteinExistence type="predicted"/>
<protein>
    <submittedName>
        <fullName evidence="2">Uncharacterized protein</fullName>
    </submittedName>
</protein>
<sequence>MSQATIHRPGRNDSILGLQSRSLQHRENDTPHTFTLTCGADMTRKFVLDDGYPYPRAAPSKYVVPILPLPLDHDLAEVAQPNRTTGCGTTVHASASRGGQWTWVGSGEFASSTVVLLPPEYFTGAQKRELGGVPRKEDCGCITVGVGCCVCGNTLGVLKTRCETHIKTTKSYPTSYIFLADAVSPPIPPRTRVQKTRTSNTPIQPTVTRTDPPAPTPSATRGSFNFDLSDWLTPSSDPPRPPSPSELQAMADELAAEAEEEEAEQQAAAARFNAEPERPTTQHDMCAWTGQALDIYSEVTEREFGRRELLDR</sequence>
<feature type="compositionally biased region" description="Polar residues" evidence="1">
    <location>
        <begin position="196"/>
        <end position="209"/>
    </location>
</feature>
<keyword evidence="3" id="KW-1185">Reference proteome</keyword>
<dbReference type="AlphaFoldDB" id="A0AAD7KBK8"/>
<evidence type="ECO:0000256" key="1">
    <source>
        <dbReference type="SAM" id="MobiDB-lite"/>
    </source>
</evidence>
<feature type="region of interest" description="Disordered" evidence="1">
    <location>
        <begin position="187"/>
        <end position="285"/>
    </location>
</feature>
<comment type="caution">
    <text evidence="2">The sequence shown here is derived from an EMBL/GenBank/DDBJ whole genome shotgun (WGS) entry which is preliminary data.</text>
</comment>